<dbReference type="PATRIC" id="fig|1560201.3.peg.922"/>
<feature type="transmembrane region" description="Helical" evidence="1">
    <location>
        <begin position="100"/>
        <end position="118"/>
    </location>
</feature>
<organism evidence="3 4">
    <name type="scientific">Winslowiella iniecta</name>
    <dbReference type="NCBI Taxonomy" id="1560201"/>
    <lineage>
        <taxon>Bacteria</taxon>
        <taxon>Pseudomonadati</taxon>
        <taxon>Pseudomonadota</taxon>
        <taxon>Gammaproteobacteria</taxon>
        <taxon>Enterobacterales</taxon>
        <taxon>Erwiniaceae</taxon>
        <taxon>Winslowiella</taxon>
    </lineage>
</organism>
<proteinExistence type="predicted"/>
<dbReference type="OrthoDB" id="1425700at2"/>
<dbReference type="EMBL" id="JRXE01000005">
    <property type="protein sequence ID" value="KOC91477.1"/>
    <property type="molecule type" value="Genomic_DNA"/>
</dbReference>
<evidence type="ECO:0000313" key="4">
    <source>
        <dbReference type="Proteomes" id="UP000036851"/>
    </source>
</evidence>
<keyword evidence="1" id="KW-1133">Transmembrane helix</keyword>
<dbReference type="Proteomes" id="UP000036851">
    <property type="component" value="Unassembled WGS sequence"/>
</dbReference>
<dbReference type="STRING" id="1560201.NG42_04275"/>
<dbReference type="RefSeq" id="WP_052898040.1">
    <property type="nucleotide sequence ID" value="NZ_JRXE01000005.1"/>
</dbReference>
<reference evidence="4 5" key="1">
    <citation type="journal article" date="2015" name="Int. J. Syst. Evol. Microbiol.">
        <title>Erwinia iniecta sp. nov., isolated from Russian wheat aphids (Diuraphis noxia).</title>
        <authorList>
            <person name="Campillo T."/>
            <person name="Luna E."/>
            <person name="Portier P."/>
            <person name="Fischer-Le Saux M."/>
            <person name="Lapitan N."/>
            <person name="Tisserat N.A."/>
            <person name="Leach J.E."/>
        </authorList>
    </citation>
    <scope>NUCLEOTIDE SEQUENCE [LARGE SCALE GENOMIC DNA]</scope>
    <source>
        <strain evidence="2 5">B120</strain>
        <strain evidence="3 4">B149</strain>
    </source>
</reference>
<keyword evidence="5" id="KW-1185">Reference proteome</keyword>
<name>A0A0L7TCU9_9GAMM</name>
<protein>
    <submittedName>
        <fullName evidence="3">Uncharacterized protein</fullName>
    </submittedName>
</protein>
<feature type="transmembrane region" description="Helical" evidence="1">
    <location>
        <begin position="139"/>
        <end position="160"/>
    </location>
</feature>
<keyword evidence="1" id="KW-0472">Membrane</keyword>
<sequence>MQSDLVVIRNKLFAFLACAVFMGMMMGLIFMDVNWMNNALHESSFTEIAQEVILAAIASSFFIAAASHEQYRPSLMLLGGFFGCMLIREMDFLFDDIHHGAWVWFALALAAFSLSNAVQHPAKTLSGLVHLLQHPAWNMMVAGLLTVLVFSRLFGMHQLWQHLMLDGYNRTVKNIAEEGSELLGYSFCLFASVRYLWELKTATVKKPAMVWQQQN</sequence>
<comment type="caution">
    <text evidence="3">The sequence shown here is derived from an EMBL/GenBank/DDBJ whole genome shotgun (WGS) entry which is preliminary data.</text>
</comment>
<dbReference type="Proteomes" id="UP000037088">
    <property type="component" value="Unassembled WGS sequence"/>
</dbReference>
<feature type="transmembrane region" description="Helical" evidence="1">
    <location>
        <begin position="12"/>
        <end position="36"/>
    </location>
</feature>
<evidence type="ECO:0000313" key="5">
    <source>
        <dbReference type="Proteomes" id="UP000037088"/>
    </source>
</evidence>
<gene>
    <name evidence="2" type="ORF">NG42_04275</name>
    <name evidence="3" type="ORF">NG43_11360</name>
</gene>
<feature type="transmembrane region" description="Helical" evidence="1">
    <location>
        <begin position="74"/>
        <end position="94"/>
    </location>
</feature>
<accession>A0A0L7TCU9</accession>
<evidence type="ECO:0000256" key="1">
    <source>
        <dbReference type="SAM" id="Phobius"/>
    </source>
</evidence>
<evidence type="ECO:0000313" key="3">
    <source>
        <dbReference type="EMBL" id="KOC93188.1"/>
    </source>
</evidence>
<evidence type="ECO:0000313" key="2">
    <source>
        <dbReference type="EMBL" id="KOC91477.1"/>
    </source>
</evidence>
<dbReference type="EMBL" id="JRXF01000016">
    <property type="protein sequence ID" value="KOC93188.1"/>
    <property type="molecule type" value="Genomic_DNA"/>
</dbReference>
<keyword evidence="1" id="KW-0812">Transmembrane</keyword>
<dbReference type="AlphaFoldDB" id="A0A0L7TCU9"/>